<reference evidence="3 4" key="1">
    <citation type="submission" date="2018-01" db="EMBL/GenBank/DDBJ databases">
        <title>Genomic Encyclopedia of Archaeal and Bacterial Type Strains, Phase II (KMG-II): from individual species to whole genera.</title>
        <authorList>
            <person name="Goeker M."/>
        </authorList>
    </citation>
    <scope>NUCLEOTIDE SEQUENCE [LARGE SCALE GENOMIC DNA]</scope>
    <source>
        <strain evidence="3 4">DSM 12048</strain>
    </source>
</reference>
<gene>
    <name evidence="3" type="ORF">LV82_01966</name>
</gene>
<dbReference type="InterPro" id="IPR036291">
    <property type="entry name" value="NAD(P)-bd_dom_sf"/>
</dbReference>
<comment type="caution">
    <text evidence="3">The sequence shown here is derived from an EMBL/GenBank/DDBJ whole genome shotgun (WGS) entry which is preliminary data.</text>
</comment>
<dbReference type="InterPro" id="IPR006115">
    <property type="entry name" value="6PGDH_NADP-bd"/>
</dbReference>
<feature type="domain" description="6-phosphogluconate dehydrogenase NADP-binding" evidence="2">
    <location>
        <begin position="73"/>
        <end position="161"/>
    </location>
</feature>
<name>A0A2S5JGH9_9RHOB</name>
<evidence type="ECO:0000259" key="2">
    <source>
        <dbReference type="Pfam" id="PF03446"/>
    </source>
</evidence>
<dbReference type="PANTHER" id="PTHR43060">
    <property type="entry name" value="3-HYDROXYISOBUTYRATE DEHYDROGENASE-LIKE 1, MITOCHONDRIAL-RELATED"/>
    <property type="match status" value="1"/>
</dbReference>
<proteinExistence type="predicted"/>
<accession>A0A2S5JGH9</accession>
<sequence>MGEHVRSRREDRALTETLGIAGSGPFAATFLARLQAGGIDIRPTDELVRNRGNGLQQLSTLLLVPHDLLELEDILIGQSGLARQLPIRSKIVIAADLPPRFVRALRARIPRHVALVDAPFIGSQQDAREGRLTFFLGGEPEPIAALDPLLARLSRRAIHTGEFGTATSAKVLNDFLSAASSALTRVALEWAELQSLDMQAALDIARDALSPSDESSADPARTARVGAESAASMTASIETALDEALAEVHLTPSRRQKRPVAMIRPRAIH</sequence>
<feature type="region of interest" description="Disordered" evidence="1">
    <location>
        <begin position="209"/>
        <end position="229"/>
    </location>
</feature>
<evidence type="ECO:0000256" key="1">
    <source>
        <dbReference type="SAM" id="MobiDB-lite"/>
    </source>
</evidence>
<dbReference type="GO" id="GO:0050661">
    <property type="term" value="F:NADP binding"/>
    <property type="evidence" value="ECO:0007669"/>
    <property type="project" value="InterPro"/>
</dbReference>
<dbReference type="Proteomes" id="UP000239736">
    <property type="component" value="Unassembled WGS sequence"/>
</dbReference>
<evidence type="ECO:0000313" key="3">
    <source>
        <dbReference type="EMBL" id="PPB80617.1"/>
    </source>
</evidence>
<keyword evidence="4" id="KW-1185">Reference proteome</keyword>
<protein>
    <submittedName>
        <fullName evidence="3">3-hydroxyisobutyrate dehydrogenase</fullName>
    </submittedName>
</protein>
<dbReference type="SUPFAM" id="SSF51735">
    <property type="entry name" value="NAD(P)-binding Rossmann-fold domains"/>
    <property type="match status" value="1"/>
</dbReference>
<dbReference type="AlphaFoldDB" id="A0A2S5JGH9"/>
<organism evidence="3 4">
    <name type="scientific">Albidovulum inexpectatum</name>
    <dbReference type="NCBI Taxonomy" id="196587"/>
    <lineage>
        <taxon>Bacteria</taxon>
        <taxon>Pseudomonadati</taxon>
        <taxon>Pseudomonadota</taxon>
        <taxon>Alphaproteobacteria</taxon>
        <taxon>Rhodobacterales</taxon>
        <taxon>Paracoccaceae</taxon>
        <taxon>Albidovulum</taxon>
    </lineage>
</organism>
<dbReference type="Gene3D" id="3.40.50.720">
    <property type="entry name" value="NAD(P)-binding Rossmann-like Domain"/>
    <property type="match status" value="1"/>
</dbReference>
<dbReference type="Pfam" id="PF03446">
    <property type="entry name" value="NAD_binding_2"/>
    <property type="match status" value="1"/>
</dbReference>
<dbReference type="EMBL" id="PRDS01000005">
    <property type="protein sequence ID" value="PPB80617.1"/>
    <property type="molecule type" value="Genomic_DNA"/>
</dbReference>
<dbReference type="OrthoDB" id="9812907at2"/>
<evidence type="ECO:0000313" key="4">
    <source>
        <dbReference type="Proteomes" id="UP000239736"/>
    </source>
</evidence>